<dbReference type="OrthoDB" id="5118533at2"/>
<dbReference type="InterPro" id="IPR036894">
    <property type="entry name" value="YbaB-like_sf"/>
</dbReference>
<name>A0A543BSU2_9ACTN</name>
<keyword evidence="3" id="KW-1185">Reference proteome</keyword>
<evidence type="ECO:0000313" key="3">
    <source>
        <dbReference type="Proteomes" id="UP000316096"/>
    </source>
</evidence>
<organism evidence="2 3">
    <name type="scientific">Actinoallomurus bryophytorum</name>
    <dbReference type="NCBI Taxonomy" id="1490222"/>
    <lineage>
        <taxon>Bacteria</taxon>
        <taxon>Bacillati</taxon>
        <taxon>Actinomycetota</taxon>
        <taxon>Actinomycetes</taxon>
        <taxon>Streptosporangiales</taxon>
        <taxon>Thermomonosporaceae</taxon>
        <taxon>Actinoallomurus</taxon>
    </lineage>
</organism>
<sequence length="108" mass="12056">MDLDRGLLEDEIRDLESRSRQAQEEIADLAVEAKSKDGLIHLIVGSQGRLHQLKLDPRVKRLDVDVLAERIVEMVNDANDLVRQETATKISATFPDFPAGEFFGGPSQ</sequence>
<protein>
    <submittedName>
        <fullName evidence="2">DNA-binding protein YbaB</fullName>
    </submittedName>
</protein>
<comment type="caution">
    <text evidence="2">The sequence shown here is derived from an EMBL/GenBank/DDBJ whole genome shotgun (WGS) entry which is preliminary data.</text>
</comment>
<dbReference type="GO" id="GO:0003677">
    <property type="term" value="F:DNA binding"/>
    <property type="evidence" value="ECO:0007669"/>
    <property type="project" value="UniProtKB-KW"/>
</dbReference>
<keyword evidence="1" id="KW-0175">Coiled coil</keyword>
<keyword evidence="2" id="KW-0238">DNA-binding</keyword>
<dbReference type="Pfam" id="PF02575">
    <property type="entry name" value="YbaB_DNA_bd"/>
    <property type="match status" value="1"/>
</dbReference>
<dbReference type="Gene3D" id="3.30.1310.10">
    <property type="entry name" value="Nucleoid-associated protein YbaB-like domain"/>
    <property type="match status" value="1"/>
</dbReference>
<proteinExistence type="predicted"/>
<evidence type="ECO:0000313" key="2">
    <source>
        <dbReference type="EMBL" id="TQL87806.1"/>
    </source>
</evidence>
<dbReference type="InterPro" id="IPR004401">
    <property type="entry name" value="YbaB/EbfC"/>
</dbReference>
<dbReference type="RefSeq" id="WP_141963370.1">
    <property type="nucleotide sequence ID" value="NZ_VFOZ01000003.1"/>
</dbReference>
<gene>
    <name evidence="2" type="ORF">FB559_8415</name>
</gene>
<dbReference type="EMBL" id="VFOZ01000003">
    <property type="protein sequence ID" value="TQL87806.1"/>
    <property type="molecule type" value="Genomic_DNA"/>
</dbReference>
<feature type="coiled-coil region" evidence="1">
    <location>
        <begin position="5"/>
        <end position="32"/>
    </location>
</feature>
<dbReference type="SUPFAM" id="SSF82607">
    <property type="entry name" value="YbaB-like"/>
    <property type="match status" value="1"/>
</dbReference>
<accession>A0A543BSU2</accession>
<dbReference type="AlphaFoldDB" id="A0A543BSU2"/>
<reference evidence="2 3" key="1">
    <citation type="submission" date="2019-06" db="EMBL/GenBank/DDBJ databases">
        <title>Sequencing the genomes of 1000 actinobacteria strains.</title>
        <authorList>
            <person name="Klenk H.-P."/>
        </authorList>
    </citation>
    <scope>NUCLEOTIDE SEQUENCE [LARGE SCALE GENOMIC DNA]</scope>
    <source>
        <strain evidence="2 3">DSM 102200</strain>
    </source>
</reference>
<evidence type="ECO:0000256" key="1">
    <source>
        <dbReference type="SAM" id="Coils"/>
    </source>
</evidence>
<dbReference type="Proteomes" id="UP000316096">
    <property type="component" value="Unassembled WGS sequence"/>
</dbReference>